<dbReference type="EMBL" id="CEKZ01000003">
    <property type="protein sequence ID" value="CEQ03799.1"/>
    <property type="molecule type" value="Genomic_DNA"/>
</dbReference>
<name>A0A0C7R6Y8_PARSO</name>
<evidence type="ECO:0000313" key="2">
    <source>
        <dbReference type="Proteomes" id="UP000049127"/>
    </source>
</evidence>
<sequence length="323" mass="38181">MVKRKILILIMIVLICFTTVSIGESKNELSLILGGRYIKPYTIKHDKRNDEYNQIKNMERFFRPSKLPILNNKIETSIYDLYGSENLNFKIPDNLLKTPKDTIINYFSVLREAANPNKDTNTGCGSLGDTKGPYPVAYNFLTKSYKQQVSYNEYLKSFENKLHTNLIKLEKVPRDLEHPKDDKYFVELEIIEGTNENRGVFGYYYGYIYVTKEDEVYKINYMQYSPENYLCAPYHGWNYDAEFVIDIKYKQWCSLVKGDIKINQDGYKKKIYFSDKDGNKYYVLFYQLTNGYDIKIADYKKDKNGNWKLIYINPEKCLEDKNK</sequence>
<reference evidence="1 2" key="1">
    <citation type="submission" date="2015-01" db="EMBL/GenBank/DDBJ databases">
        <authorList>
            <person name="Aslett A.Martin."/>
            <person name="De Silva Nishadi"/>
        </authorList>
    </citation>
    <scope>NUCLEOTIDE SEQUENCE [LARGE SCALE GENOMIC DNA]</scope>
    <source>
        <strain evidence="1 2">R28058</strain>
    </source>
</reference>
<accession>A0A0C7R6Y8</accession>
<gene>
    <name evidence="1" type="ORF">R28058_15321</name>
</gene>
<protein>
    <submittedName>
        <fullName evidence="1">Uncharacterized protein</fullName>
    </submittedName>
</protein>
<dbReference type="Proteomes" id="UP000049127">
    <property type="component" value="Unassembled WGS sequence"/>
</dbReference>
<proteinExistence type="predicted"/>
<dbReference type="OrthoDB" id="1747159at2"/>
<dbReference type="AlphaFoldDB" id="A0A0C7R6Y8"/>
<dbReference type="RefSeq" id="WP_055341993.1">
    <property type="nucleotide sequence ID" value="NZ_CDNI01000003.1"/>
</dbReference>
<evidence type="ECO:0000313" key="1">
    <source>
        <dbReference type="EMBL" id="CEQ03799.1"/>
    </source>
</evidence>
<organism evidence="1 2">
    <name type="scientific">Paraclostridium sordellii</name>
    <name type="common">Clostridium sordellii</name>
    <dbReference type="NCBI Taxonomy" id="1505"/>
    <lineage>
        <taxon>Bacteria</taxon>
        <taxon>Bacillati</taxon>
        <taxon>Bacillota</taxon>
        <taxon>Clostridia</taxon>
        <taxon>Peptostreptococcales</taxon>
        <taxon>Peptostreptococcaceae</taxon>
        <taxon>Paraclostridium</taxon>
    </lineage>
</organism>